<dbReference type="Gene3D" id="1.25.40.10">
    <property type="entry name" value="Tetratricopeptide repeat domain"/>
    <property type="match status" value="2"/>
</dbReference>
<proteinExistence type="predicted"/>
<dbReference type="AlphaFoldDB" id="A0A3M6UJ15"/>
<dbReference type="InterPro" id="IPR019734">
    <property type="entry name" value="TPR_rpt"/>
</dbReference>
<name>A0A3M6UJ15_POCDA</name>
<dbReference type="InterPro" id="IPR011990">
    <property type="entry name" value="TPR-like_helical_dom_sf"/>
</dbReference>
<dbReference type="Proteomes" id="UP000275408">
    <property type="component" value="Unassembled WGS sequence"/>
</dbReference>
<evidence type="ECO:0000256" key="1">
    <source>
        <dbReference type="ARBA" id="ARBA00022737"/>
    </source>
</evidence>
<evidence type="ECO:0000313" key="3">
    <source>
        <dbReference type="EMBL" id="RMX53559.1"/>
    </source>
</evidence>
<reference evidence="3 4" key="1">
    <citation type="journal article" date="2018" name="Sci. Rep.">
        <title>Comparative analysis of the Pocillopora damicornis genome highlights role of immune system in coral evolution.</title>
        <authorList>
            <person name="Cunning R."/>
            <person name="Bay R.A."/>
            <person name="Gillette P."/>
            <person name="Baker A.C."/>
            <person name="Traylor-Knowles N."/>
        </authorList>
    </citation>
    <scope>NUCLEOTIDE SEQUENCE [LARGE SCALE GENOMIC DNA]</scope>
    <source>
        <strain evidence="3">RSMAS</strain>
        <tissue evidence="3">Whole animal</tissue>
    </source>
</reference>
<dbReference type="EMBL" id="RCHS01001420">
    <property type="protein sequence ID" value="RMX53559.1"/>
    <property type="molecule type" value="Genomic_DNA"/>
</dbReference>
<keyword evidence="4" id="KW-1185">Reference proteome</keyword>
<accession>A0A3M6UJ15</accession>
<organism evidence="3 4">
    <name type="scientific">Pocillopora damicornis</name>
    <name type="common">Cauliflower coral</name>
    <name type="synonym">Millepora damicornis</name>
    <dbReference type="NCBI Taxonomy" id="46731"/>
    <lineage>
        <taxon>Eukaryota</taxon>
        <taxon>Metazoa</taxon>
        <taxon>Cnidaria</taxon>
        <taxon>Anthozoa</taxon>
        <taxon>Hexacorallia</taxon>
        <taxon>Scleractinia</taxon>
        <taxon>Astrocoeniina</taxon>
        <taxon>Pocilloporidae</taxon>
        <taxon>Pocillopora</taxon>
    </lineage>
</organism>
<evidence type="ECO:0000256" key="2">
    <source>
        <dbReference type="ARBA" id="ARBA00022803"/>
    </source>
</evidence>
<keyword evidence="1" id="KW-0677">Repeat</keyword>
<dbReference type="SUPFAM" id="SSF48452">
    <property type="entry name" value="TPR-like"/>
    <property type="match status" value="2"/>
</dbReference>
<gene>
    <name evidence="3" type="ORF">pdam_00004411</name>
</gene>
<protein>
    <submittedName>
        <fullName evidence="3">Uncharacterized protein</fullName>
    </submittedName>
</protein>
<dbReference type="OrthoDB" id="5989179at2759"/>
<dbReference type="SMART" id="SM00028">
    <property type="entry name" value="TPR"/>
    <property type="match status" value="4"/>
</dbReference>
<keyword evidence="2" id="KW-0802">TPR repeat</keyword>
<dbReference type="PANTHER" id="PTHR45641">
    <property type="entry name" value="TETRATRICOPEPTIDE REPEAT PROTEIN (AFU_ORTHOLOGUE AFUA_6G03870)"/>
    <property type="match status" value="1"/>
</dbReference>
<comment type="caution">
    <text evidence="3">The sequence shown here is derived from an EMBL/GenBank/DDBJ whole genome shotgun (WGS) entry which is preliminary data.</text>
</comment>
<evidence type="ECO:0000313" key="4">
    <source>
        <dbReference type="Proteomes" id="UP000275408"/>
    </source>
</evidence>
<dbReference type="Pfam" id="PF13374">
    <property type="entry name" value="TPR_10"/>
    <property type="match status" value="1"/>
</dbReference>
<sequence>MAAYYPTPIYTLSEKGQLIIRTTFEIVILGALELVKNPIQLLRVSAKDVYDTLEVFFADFSDEVKGNLVLFSVFPSEFTAQDIQFLFEDPLLCETVKTRMVKYALLQRDADGKMRMHPLVQAYFRTENESPGKGDMWRATQRKFNHHYLGQLRVLGEDFISKDSALVAILKISAEDVYNTLEVFFNTFSNEVKENLVLFSVFPSEFIPQDVQFLFQDLLHCETAKTRMVKYALLQKDADGKMRMHPLIQAYFRTENESLGMGDLWRTTQRKFNHHYLDQLRVLSEEFISKDSALDAIRKFRQQKANIMEALKNCLEDSSDLDDKYFVLDVVNGTEVLDFVAKVLTPPKECTMLYQKCCDIAKASGDKKRHAESLNSLGFRRLCDVAHSRDSPEENQVTLAMFQEAYDMRRTLPEEEQKSQTHAHTASKLGVCFVLQGEEKKGRKLIQEGISIRNSLRGCLYVAAGYCDLGNSYRLCGDHQEAIDIWKKNTLPVYQEQLGDHPWTASILSFIADSTYKALTTGSPERGDINQAEMYFREAQGLRKRLLGHHQDTARSCVQLSDVLFLQGQFDEALEELNEAFVIQKDILGPEHKITKDTARKMSDDTARSCVQVSDVLVLQGQFDEALEELNKAFEIQKDVLGPDHKITKNTMSKMSDVMDKRASNPR</sequence>
<dbReference type="PANTHER" id="PTHR45641:SF19">
    <property type="entry name" value="NEPHROCYSTIN-3"/>
    <property type="match status" value="1"/>
</dbReference>
<dbReference type="Pfam" id="PF13424">
    <property type="entry name" value="TPR_12"/>
    <property type="match status" value="1"/>
</dbReference>